<organism evidence="3 4">
    <name type="scientific">Vitis vinifera</name>
    <name type="common">Grape</name>
    <dbReference type="NCBI Taxonomy" id="29760"/>
    <lineage>
        <taxon>Eukaryota</taxon>
        <taxon>Viridiplantae</taxon>
        <taxon>Streptophyta</taxon>
        <taxon>Embryophyta</taxon>
        <taxon>Tracheophyta</taxon>
        <taxon>Spermatophyta</taxon>
        <taxon>Magnoliopsida</taxon>
        <taxon>eudicotyledons</taxon>
        <taxon>Gunneridae</taxon>
        <taxon>Pentapetalae</taxon>
        <taxon>rosids</taxon>
        <taxon>Vitales</taxon>
        <taxon>Vitaceae</taxon>
        <taxon>Viteae</taxon>
        <taxon>Vitis</taxon>
    </lineage>
</organism>
<gene>
    <name evidence="3" type="primary">GIF2</name>
    <name evidence="3" type="ORF">CK203_029336</name>
</gene>
<sequence length="264" mass="29356">MQQQPPQMMNIAPSFPPTAITTEQIQKYLDENKQLILAILENQNLGKLAECAQYQAQLQKNLIYLAAIADAQPPAPTVPPQVDAIHHAMQQGHYMQHPQAAAAQQQPGMFGAKLPFQLSDQQQQQQHHLLHLQQQQPIQGLMGMRPIINNGMHQAMQTGLGALSGLMDVRGSKPDAQRLVLVMAKGSLLLDMAVEIEIPKVEDSSNYDSDDIGANNANIQRIESFWSHTLNSERERERERVAISAMFELYILSLMNPVKSGIGI</sequence>
<accession>A0A438HX67</accession>
<comment type="similarity">
    <text evidence="1">Belongs to the SS18 family.</text>
</comment>
<evidence type="ECO:0000313" key="3">
    <source>
        <dbReference type="EMBL" id="RVW89035.1"/>
    </source>
</evidence>
<dbReference type="Proteomes" id="UP000288805">
    <property type="component" value="Unassembled WGS sequence"/>
</dbReference>
<name>A0A438HX67_VITVI</name>
<reference evidence="3 4" key="1">
    <citation type="journal article" date="2018" name="PLoS Genet.">
        <title>Population sequencing reveals clonal diversity and ancestral inbreeding in the grapevine cultivar Chardonnay.</title>
        <authorList>
            <person name="Roach M.J."/>
            <person name="Johnson D.L."/>
            <person name="Bohlmann J."/>
            <person name="van Vuuren H.J."/>
            <person name="Jones S.J."/>
            <person name="Pretorius I.S."/>
            <person name="Schmidt S.A."/>
            <person name="Borneman A.R."/>
        </authorList>
    </citation>
    <scope>NUCLEOTIDE SEQUENCE [LARGE SCALE GENOMIC DNA]</scope>
    <source>
        <strain evidence="4">cv. Chardonnay</strain>
        <tissue evidence="3">Leaf</tissue>
    </source>
</reference>
<evidence type="ECO:0000256" key="1">
    <source>
        <dbReference type="ARBA" id="ARBA00007945"/>
    </source>
</evidence>
<dbReference type="InterPro" id="IPR007726">
    <property type="entry name" value="SS18_N"/>
</dbReference>
<dbReference type="AlphaFoldDB" id="A0A438HX67"/>
<dbReference type="Pfam" id="PF05030">
    <property type="entry name" value="SSXT"/>
    <property type="match status" value="1"/>
</dbReference>
<evidence type="ECO:0000259" key="2">
    <source>
        <dbReference type="Pfam" id="PF05030"/>
    </source>
</evidence>
<comment type="caution">
    <text evidence="3">The sequence shown here is derived from an EMBL/GenBank/DDBJ whole genome shotgun (WGS) entry which is preliminary data.</text>
</comment>
<protein>
    <submittedName>
        <fullName evidence="3">GRF1-interacting factor 2</fullName>
    </submittedName>
</protein>
<dbReference type="EMBL" id="QGNW01000168">
    <property type="protein sequence ID" value="RVW89035.1"/>
    <property type="molecule type" value="Genomic_DNA"/>
</dbReference>
<feature type="domain" description="SS18 N-terminal" evidence="2">
    <location>
        <begin position="19"/>
        <end position="72"/>
    </location>
</feature>
<evidence type="ECO:0000313" key="4">
    <source>
        <dbReference type="Proteomes" id="UP000288805"/>
    </source>
</evidence>
<proteinExistence type="inferred from homology"/>